<dbReference type="InterPro" id="IPR050889">
    <property type="entry name" value="Dendritic_Spine_Reg/Scaffold"/>
</dbReference>
<dbReference type="SMART" id="SM00248">
    <property type="entry name" value="ANK"/>
    <property type="match status" value="10"/>
</dbReference>
<dbReference type="Gene3D" id="1.25.40.20">
    <property type="entry name" value="Ankyrin repeat-containing domain"/>
    <property type="match status" value="4"/>
</dbReference>
<comment type="subcellular location">
    <subcellularLocation>
        <location evidence="4">Postsynapse</location>
    </subcellularLocation>
</comment>
<dbReference type="InterPro" id="IPR036770">
    <property type="entry name" value="Ankyrin_rpt-contain_sf"/>
</dbReference>
<keyword evidence="3 6" id="KW-0040">ANK repeat</keyword>
<reference evidence="8" key="1">
    <citation type="submission" date="2020-11" db="EMBL/GenBank/DDBJ databases">
        <authorList>
            <person name="Tran Van P."/>
        </authorList>
    </citation>
    <scope>NUCLEOTIDE SEQUENCE</scope>
</reference>
<evidence type="ECO:0000256" key="1">
    <source>
        <dbReference type="ARBA" id="ARBA00022737"/>
    </source>
</evidence>
<dbReference type="Pfam" id="PF13432">
    <property type="entry name" value="TPR_16"/>
    <property type="match status" value="1"/>
</dbReference>
<dbReference type="PROSITE" id="PS50088">
    <property type="entry name" value="ANK_REPEAT"/>
    <property type="match status" value="4"/>
</dbReference>
<organism evidence="8">
    <name type="scientific">Timema cristinae</name>
    <name type="common">Walking stick</name>
    <dbReference type="NCBI Taxonomy" id="61476"/>
    <lineage>
        <taxon>Eukaryota</taxon>
        <taxon>Metazoa</taxon>
        <taxon>Ecdysozoa</taxon>
        <taxon>Arthropoda</taxon>
        <taxon>Hexapoda</taxon>
        <taxon>Insecta</taxon>
        <taxon>Pterygota</taxon>
        <taxon>Neoptera</taxon>
        <taxon>Polyneoptera</taxon>
        <taxon>Phasmatodea</taxon>
        <taxon>Timematodea</taxon>
        <taxon>Timematoidea</taxon>
        <taxon>Timematidae</taxon>
        <taxon>Timema</taxon>
    </lineage>
</organism>
<feature type="repeat" description="ANK" evidence="6">
    <location>
        <begin position="69"/>
        <end position="101"/>
    </location>
</feature>
<keyword evidence="1" id="KW-0677">Repeat</keyword>
<evidence type="ECO:0000256" key="3">
    <source>
        <dbReference type="ARBA" id="ARBA00023043"/>
    </source>
</evidence>
<dbReference type="EMBL" id="OC317637">
    <property type="protein sequence ID" value="CAD7398122.1"/>
    <property type="molecule type" value="Genomic_DNA"/>
</dbReference>
<proteinExistence type="inferred from homology"/>
<dbReference type="PROSITE" id="PS50005">
    <property type="entry name" value="TPR"/>
    <property type="match status" value="1"/>
</dbReference>
<feature type="repeat" description="TPR" evidence="7">
    <location>
        <begin position="508"/>
        <end position="541"/>
    </location>
</feature>
<dbReference type="PROSITE" id="PS50297">
    <property type="entry name" value="ANK_REP_REGION"/>
    <property type="match status" value="3"/>
</dbReference>
<dbReference type="InterPro" id="IPR019734">
    <property type="entry name" value="TPR_rpt"/>
</dbReference>
<dbReference type="GO" id="GO:0098794">
    <property type="term" value="C:postsynapse"/>
    <property type="evidence" value="ECO:0007669"/>
    <property type="project" value="UniProtKB-SubCell"/>
</dbReference>
<dbReference type="InterPro" id="IPR002110">
    <property type="entry name" value="Ankyrin_rpt"/>
</dbReference>
<name>A0A7R9CKA8_TIMCR</name>
<keyword evidence="7" id="KW-0802">TPR repeat</keyword>
<evidence type="ECO:0000256" key="2">
    <source>
        <dbReference type="ARBA" id="ARBA00023018"/>
    </source>
</evidence>
<sequence length="588" mass="63779">MKVDVSPVPRLVLCVQVSRLLLLAGADPDHRTECLGDAPAICMFAHQGCTEMVSLLLEFGCDVELANSQGCTALSLCTARGHLEVARKLVSAGASLGRTDTAGQSPLVHAARNGHLETVVFLLSCDWVLRDPKQEVGLTEAGQQALVAAAGQGHVEIVEYLLVSAEVKVDSIDTLTGETALTAAASNGCQGVVAGLLAHGASISTINRKVSINISTKQRTSVRITSDGYSHYNFTLLLELPPLLLAVKGGHWAATERLLQCHSPLEQSDNLGKTALMWAATEGHTGLAELLLDKGASLSRQDKEGLTALGWACLRGRVQSAQCLLERGSEVNYADKTGRTPLDLAAFQGNPALVQVGVPHCPGLWPLLMDKGAMIEHVDINGMRPLDRAIGCRNSQVVQCFLRKGAKLGPATWAMAAGKPEIMLILLNKLLEDGNVLYRKSRLKEAAHRYHYALKKFPSEELGEHHNTFDQLRINFLLNQSRCKRKMNDCGDAAELATQALKMKPGSYEAFYARAKARVDLKMFEEALQDVNEALRVAPPSNREVRRLLCKIRDEVKAEMSGAQLSGHRGLATSVDMLNDMYQPETDM</sequence>
<dbReference type="Pfam" id="PF13637">
    <property type="entry name" value="Ank_4"/>
    <property type="match status" value="1"/>
</dbReference>
<dbReference type="Pfam" id="PF12796">
    <property type="entry name" value="Ank_2"/>
    <property type="match status" value="2"/>
</dbReference>
<accession>A0A7R9CKA8</accession>
<keyword evidence="2" id="KW-0770">Synapse</keyword>
<evidence type="ECO:0000256" key="6">
    <source>
        <dbReference type="PROSITE-ProRule" id="PRU00023"/>
    </source>
</evidence>
<dbReference type="InterPro" id="IPR011990">
    <property type="entry name" value="TPR-like_helical_dom_sf"/>
</dbReference>
<feature type="repeat" description="ANK" evidence="6">
    <location>
        <begin position="176"/>
        <end position="208"/>
    </location>
</feature>
<comment type="similarity">
    <text evidence="5">Belongs to the TANC family.</text>
</comment>
<dbReference type="SUPFAM" id="SSF48403">
    <property type="entry name" value="Ankyrin repeat"/>
    <property type="match status" value="1"/>
</dbReference>
<dbReference type="SUPFAM" id="SSF48452">
    <property type="entry name" value="TPR-like"/>
    <property type="match status" value="1"/>
</dbReference>
<feature type="repeat" description="ANK" evidence="6">
    <location>
        <begin position="304"/>
        <end position="336"/>
    </location>
</feature>
<gene>
    <name evidence="8" type="ORF">TCEB3V08_LOCUS4375</name>
</gene>
<dbReference type="PANTHER" id="PTHR24166">
    <property type="entry name" value="ROLLING PEBBLES, ISOFORM B"/>
    <property type="match status" value="1"/>
</dbReference>
<evidence type="ECO:0000313" key="8">
    <source>
        <dbReference type="EMBL" id="CAD7398122.1"/>
    </source>
</evidence>
<feature type="repeat" description="ANK" evidence="6">
    <location>
        <begin position="271"/>
        <end position="303"/>
    </location>
</feature>
<dbReference type="PANTHER" id="PTHR24166:SF55">
    <property type="entry name" value="ROLLING PEBBLES, ISOFORM B"/>
    <property type="match status" value="1"/>
</dbReference>
<evidence type="ECO:0000256" key="7">
    <source>
        <dbReference type="PROSITE-ProRule" id="PRU00339"/>
    </source>
</evidence>
<evidence type="ECO:0000256" key="5">
    <source>
        <dbReference type="ARBA" id="ARBA00038259"/>
    </source>
</evidence>
<dbReference type="Gene3D" id="1.25.40.10">
    <property type="entry name" value="Tetratricopeptide repeat domain"/>
    <property type="match status" value="1"/>
</dbReference>
<dbReference type="AlphaFoldDB" id="A0A7R9CKA8"/>
<evidence type="ECO:0000256" key="4">
    <source>
        <dbReference type="ARBA" id="ARBA00034110"/>
    </source>
</evidence>
<protein>
    <submittedName>
        <fullName evidence="8">Uncharacterized protein</fullName>
    </submittedName>
</protein>
<dbReference type="SMART" id="SM00028">
    <property type="entry name" value="TPR"/>
    <property type="match status" value="3"/>
</dbReference>